<sequence length="214" mass="24158">MAAQISRIVDDLKAATFTLESSEDKARIILLTLIHQDRAASDSANISELKALKLATLRLHITFQMAILIEKRSLRKLLSKIHDTNPNKEKILKYLLYLLSKYGKLIRGYRTASIVSQNDDSLSQSIEPVPNVENSGGRSQVDVFDTPKPPEEFKCPLSARLMYDPVIIANGQTFERVWIEKWFSEGHETCPKTCVKLQDLSVTPNSTIKDTISR</sequence>
<evidence type="ECO:0000313" key="1">
    <source>
        <dbReference type="EMBL" id="KAI8014239.1"/>
    </source>
</evidence>
<protein>
    <submittedName>
        <fullName evidence="1">U-box domain-containing protein 6</fullName>
    </submittedName>
</protein>
<evidence type="ECO:0000313" key="2">
    <source>
        <dbReference type="Proteomes" id="UP001060215"/>
    </source>
</evidence>
<organism evidence="1 2">
    <name type="scientific">Camellia lanceoleosa</name>
    <dbReference type="NCBI Taxonomy" id="1840588"/>
    <lineage>
        <taxon>Eukaryota</taxon>
        <taxon>Viridiplantae</taxon>
        <taxon>Streptophyta</taxon>
        <taxon>Embryophyta</taxon>
        <taxon>Tracheophyta</taxon>
        <taxon>Spermatophyta</taxon>
        <taxon>Magnoliopsida</taxon>
        <taxon>eudicotyledons</taxon>
        <taxon>Gunneridae</taxon>
        <taxon>Pentapetalae</taxon>
        <taxon>asterids</taxon>
        <taxon>Ericales</taxon>
        <taxon>Theaceae</taxon>
        <taxon>Camellia</taxon>
    </lineage>
</organism>
<name>A0ACC0HMI1_9ERIC</name>
<dbReference type="EMBL" id="CM045761">
    <property type="protein sequence ID" value="KAI8014239.1"/>
    <property type="molecule type" value="Genomic_DNA"/>
</dbReference>
<reference evidence="1 2" key="1">
    <citation type="journal article" date="2022" name="Plant J.">
        <title>Chromosome-level genome of Camellia lanceoleosa provides a valuable resource for understanding genome evolution and self-incompatibility.</title>
        <authorList>
            <person name="Gong W."/>
            <person name="Xiao S."/>
            <person name="Wang L."/>
            <person name="Liao Z."/>
            <person name="Chang Y."/>
            <person name="Mo W."/>
            <person name="Hu G."/>
            <person name="Li W."/>
            <person name="Zhao G."/>
            <person name="Zhu H."/>
            <person name="Hu X."/>
            <person name="Ji K."/>
            <person name="Xiang X."/>
            <person name="Song Q."/>
            <person name="Yuan D."/>
            <person name="Jin S."/>
            <person name="Zhang L."/>
        </authorList>
    </citation>
    <scope>NUCLEOTIDE SEQUENCE [LARGE SCALE GENOMIC DNA]</scope>
    <source>
        <strain evidence="1">SQ_2022a</strain>
    </source>
</reference>
<dbReference type="Proteomes" id="UP001060215">
    <property type="component" value="Chromosome 4"/>
</dbReference>
<keyword evidence="2" id="KW-1185">Reference proteome</keyword>
<comment type="caution">
    <text evidence="1">The sequence shown here is derived from an EMBL/GenBank/DDBJ whole genome shotgun (WGS) entry which is preliminary data.</text>
</comment>
<gene>
    <name evidence="1" type="ORF">LOK49_LG05G03193</name>
</gene>
<proteinExistence type="predicted"/>
<accession>A0ACC0HMI1</accession>